<dbReference type="GO" id="GO:0016020">
    <property type="term" value="C:membrane"/>
    <property type="evidence" value="ECO:0007669"/>
    <property type="project" value="UniProtKB-SubCell"/>
</dbReference>
<dbReference type="OrthoDB" id="6759271at2759"/>
<name>A0A8K0GG75_IGNLU</name>
<dbReference type="GO" id="GO:0004984">
    <property type="term" value="F:olfactory receptor activity"/>
    <property type="evidence" value="ECO:0007669"/>
    <property type="project" value="InterPro"/>
</dbReference>
<keyword evidence="7" id="KW-0675">Receptor</keyword>
<evidence type="ECO:0000256" key="7">
    <source>
        <dbReference type="ARBA" id="ARBA00023170"/>
    </source>
</evidence>
<proteinExistence type="predicted"/>
<keyword evidence="3" id="KW-0812">Transmembrane</keyword>
<protein>
    <submittedName>
        <fullName evidence="9">Uncharacterized protein</fullName>
    </submittedName>
</protein>
<dbReference type="GO" id="GO:0005549">
    <property type="term" value="F:odorant binding"/>
    <property type="evidence" value="ECO:0007669"/>
    <property type="project" value="InterPro"/>
</dbReference>
<comment type="subcellular location">
    <subcellularLocation>
        <location evidence="1">Membrane</location>
        <topology evidence="1">Multi-pass membrane protein</topology>
    </subcellularLocation>
</comment>
<dbReference type="InterPro" id="IPR004117">
    <property type="entry name" value="7tm6_olfct_rcpt"/>
</dbReference>
<evidence type="ECO:0000313" key="10">
    <source>
        <dbReference type="Proteomes" id="UP000801492"/>
    </source>
</evidence>
<feature type="non-terminal residue" evidence="9">
    <location>
        <position position="1"/>
    </location>
</feature>
<evidence type="ECO:0000256" key="2">
    <source>
        <dbReference type="ARBA" id="ARBA00022606"/>
    </source>
</evidence>
<evidence type="ECO:0000256" key="3">
    <source>
        <dbReference type="ARBA" id="ARBA00022692"/>
    </source>
</evidence>
<sequence>AVAVSDALYFSNWYSYNIPSLKLPLLLIMQHSQKEITIKGGGLVTINAETVVN</sequence>
<keyword evidence="8" id="KW-0807">Transducer</keyword>
<evidence type="ECO:0000313" key="9">
    <source>
        <dbReference type="EMBL" id="KAF2898036.1"/>
    </source>
</evidence>
<keyword evidence="6" id="KW-0472">Membrane</keyword>
<dbReference type="AlphaFoldDB" id="A0A8K0GG75"/>
<organism evidence="9 10">
    <name type="scientific">Ignelater luminosus</name>
    <name type="common">Cucubano</name>
    <name type="synonym">Pyrophorus luminosus</name>
    <dbReference type="NCBI Taxonomy" id="2038154"/>
    <lineage>
        <taxon>Eukaryota</taxon>
        <taxon>Metazoa</taxon>
        <taxon>Ecdysozoa</taxon>
        <taxon>Arthropoda</taxon>
        <taxon>Hexapoda</taxon>
        <taxon>Insecta</taxon>
        <taxon>Pterygota</taxon>
        <taxon>Neoptera</taxon>
        <taxon>Endopterygota</taxon>
        <taxon>Coleoptera</taxon>
        <taxon>Polyphaga</taxon>
        <taxon>Elateriformia</taxon>
        <taxon>Elateroidea</taxon>
        <taxon>Elateridae</taxon>
        <taxon>Agrypninae</taxon>
        <taxon>Pyrophorini</taxon>
        <taxon>Ignelater</taxon>
    </lineage>
</organism>
<keyword evidence="5" id="KW-1133">Transmembrane helix</keyword>
<dbReference type="Proteomes" id="UP000801492">
    <property type="component" value="Unassembled WGS sequence"/>
</dbReference>
<dbReference type="Pfam" id="PF02949">
    <property type="entry name" value="7tm_6"/>
    <property type="match status" value="1"/>
</dbReference>
<keyword evidence="2" id="KW-0716">Sensory transduction</keyword>
<keyword evidence="10" id="KW-1185">Reference proteome</keyword>
<evidence type="ECO:0000256" key="1">
    <source>
        <dbReference type="ARBA" id="ARBA00004141"/>
    </source>
</evidence>
<reference evidence="9" key="1">
    <citation type="submission" date="2019-08" db="EMBL/GenBank/DDBJ databases">
        <title>The genome of the North American firefly Photinus pyralis.</title>
        <authorList>
            <consortium name="Photinus pyralis genome working group"/>
            <person name="Fallon T.R."/>
            <person name="Sander Lower S.E."/>
            <person name="Weng J.-K."/>
        </authorList>
    </citation>
    <scope>NUCLEOTIDE SEQUENCE</scope>
    <source>
        <strain evidence="9">TRF0915ILg1</strain>
        <tissue evidence="9">Whole body</tissue>
    </source>
</reference>
<dbReference type="GO" id="GO:0007165">
    <property type="term" value="P:signal transduction"/>
    <property type="evidence" value="ECO:0007669"/>
    <property type="project" value="UniProtKB-KW"/>
</dbReference>
<gene>
    <name evidence="9" type="ORF">ILUMI_08141</name>
</gene>
<evidence type="ECO:0000256" key="6">
    <source>
        <dbReference type="ARBA" id="ARBA00023136"/>
    </source>
</evidence>
<accession>A0A8K0GG75</accession>
<dbReference type="EMBL" id="VTPC01003784">
    <property type="protein sequence ID" value="KAF2898036.1"/>
    <property type="molecule type" value="Genomic_DNA"/>
</dbReference>
<feature type="non-terminal residue" evidence="9">
    <location>
        <position position="53"/>
    </location>
</feature>
<evidence type="ECO:0000256" key="4">
    <source>
        <dbReference type="ARBA" id="ARBA00022725"/>
    </source>
</evidence>
<keyword evidence="4" id="KW-0552">Olfaction</keyword>
<comment type="caution">
    <text evidence="9">The sequence shown here is derived from an EMBL/GenBank/DDBJ whole genome shotgun (WGS) entry which is preliminary data.</text>
</comment>
<evidence type="ECO:0000256" key="5">
    <source>
        <dbReference type="ARBA" id="ARBA00022989"/>
    </source>
</evidence>
<evidence type="ECO:0000256" key="8">
    <source>
        <dbReference type="ARBA" id="ARBA00023224"/>
    </source>
</evidence>